<comment type="caution">
    <text evidence="1">The sequence shown here is derived from an EMBL/GenBank/DDBJ whole genome shotgun (WGS) entry which is preliminary data.</text>
</comment>
<accession>A0ACB9N7T7</accession>
<organism evidence="1 2">
    <name type="scientific">Bauhinia variegata</name>
    <name type="common">Purple orchid tree</name>
    <name type="synonym">Phanera variegata</name>
    <dbReference type="NCBI Taxonomy" id="167791"/>
    <lineage>
        <taxon>Eukaryota</taxon>
        <taxon>Viridiplantae</taxon>
        <taxon>Streptophyta</taxon>
        <taxon>Embryophyta</taxon>
        <taxon>Tracheophyta</taxon>
        <taxon>Spermatophyta</taxon>
        <taxon>Magnoliopsida</taxon>
        <taxon>eudicotyledons</taxon>
        <taxon>Gunneridae</taxon>
        <taxon>Pentapetalae</taxon>
        <taxon>rosids</taxon>
        <taxon>fabids</taxon>
        <taxon>Fabales</taxon>
        <taxon>Fabaceae</taxon>
        <taxon>Cercidoideae</taxon>
        <taxon>Cercideae</taxon>
        <taxon>Bauhiniinae</taxon>
        <taxon>Bauhinia</taxon>
    </lineage>
</organism>
<protein>
    <submittedName>
        <fullName evidence="1">Uncharacterized protein</fullName>
    </submittedName>
</protein>
<sequence length="753" mass="83854">MRLAIIPTSSIAFSIYINNCRKENPFSSTLLFLVHVPTILVLTLIESKRRMPSLLMHLMKKKLCYIGLISLWGIRQCYSLNDEGLALLEFQGRINSDPYGALSNWNPSDSDPCNWWGVKCVDGNVQMLDLKGLCLEGTLAPELGKLSHLKSIVLCKNKFYGTIPNELGDLTKLELLDLRENNFNGRIPTEIGKLLLLKHLLLYGNKNEASLPHGLGNLRFPSKWLFVDIGTSSLTTEIVCMNRKVGHCVWRSNFRLWNKLDSLISPIKEVLVKFFNSLALPLFKLGKAAPHGSEENYCDDQHSSAEPELVQNVPGLVNFARRRLLDQSSNLAAAPVSGELNQQIISLPTTLSSGSFPAVPDDKKQNQSPPAPSLPQTSNQGQSAGNQADHSSSGNLWKYIIIIAGVAILFLIALVLFFIWRKRGAKTSPWKTGISGQLQKAFVTGVPNLNRAELETACEDFSNIIDTVDDVILYKGTLSSGVEIAVVSTLVDSSKDWSKSMEMAYRKKIATLSRINHKNFSNLIGYCEEEQPFTRMMVFEYAPNGTLSEHLHVKELENLDWSARMRVIMGIAYCLKYMHQDLNPPIAHPKLTSDSIFLTDDFAAKLTEITSGKKAETVNSNKEASKSTELPAPADPETNVYDFGVLLLETISGKLPNSKEDGNLVEWASQYLNDKRGINYIVDPSLQSIKDNELDVVSEVIRECIQSDPRLRPTMKDIALKLRGVLGITPEQAVPRLSPLWWAELEILSVEAT</sequence>
<dbReference type="Proteomes" id="UP000828941">
    <property type="component" value="Chromosome 7"/>
</dbReference>
<keyword evidence="2" id="KW-1185">Reference proteome</keyword>
<dbReference type="EMBL" id="CM039432">
    <property type="protein sequence ID" value="KAI4332547.1"/>
    <property type="molecule type" value="Genomic_DNA"/>
</dbReference>
<evidence type="ECO:0000313" key="2">
    <source>
        <dbReference type="Proteomes" id="UP000828941"/>
    </source>
</evidence>
<reference evidence="1 2" key="1">
    <citation type="journal article" date="2022" name="DNA Res.">
        <title>Chromosomal-level genome assembly of the orchid tree Bauhinia variegata (Leguminosae; Cercidoideae) supports the allotetraploid origin hypothesis of Bauhinia.</title>
        <authorList>
            <person name="Zhong Y."/>
            <person name="Chen Y."/>
            <person name="Zheng D."/>
            <person name="Pang J."/>
            <person name="Liu Y."/>
            <person name="Luo S."/>
            <person name="Meng S."/>
            <person name="Qian L."/>
            <person name="Wei D."/>
            <person name="Dai S."/>
            <person name="Zhou R."/>
        </authorList>
    </citation>
    <scope>NUCLEOTIDE SEQUENCE [LARGE SCALE GENOMIC DNA]</scope>
    <source>
        <strain evidence="1">BV-YZ2020</strain>
    </source>
</reference>
<name>A0ACB9N7T7_BAUVA</name>
<evidence type="ECO:0000313" key="1">
    <source>
        <dbReference type="EMBL" id="KAI4332547.1"/>
    </source>
</evidence>
<proteinExistence type="predicted"/>
<gene>
    <name evidence="1" type="ORF">L6164_017446</name>
</gene>